<keyword evidence="7 8" id="KW-0067">ATP-binding</keyword>
<comment type="catalytic activity">
    <reaction evidence="8">
        <text>L-glutamate + ATP = L-glutamyl 5-phosphate + ADP</text>
        <dbReference type="Rhea" id="RHEA:14877"/>
        <dbReference type="ChEBI" id="CHEBI:29985"/>
        <dbReference type="ChEBI" id="CHEBI:30616"/>
        <dbReference type="ChEBI" id="CHEBI:58274"/>
        <dbReference type="ChEBI" id="CHEBI:456216"/>
        <dbReference type="EC" id="2.7.2.11"/>
    </reaction>
</comment>
<dbReference type="Proteomes" id="UP001597185">
    <property type="component" value="Unassembled WGS sequence"/>
</dbReference>
<proteinExistence type="inferred from homology"/>
<dbReference type="GO" id="GO:0005737">
    <property type="term" value="C:cytoplasm"/>
    <property type="evidence" value="ECO:0007669"/>
    <property type="project" value="UniProtKB-SubCell"/>
</dbReference>
<dbReference type="NCBIfam" id="TIGR01027">
    <property type="entry name" value="proB"/>
    <property type="match status" value="1"/>
</dbReference>
<keyword evidence="6 8" id="KW-0418">Kinase</keyword>
<dbReference type="CDD" id="cd04242">
    <property type="entry name" value="AAK_G5K_ProB"/>
    <property type="match status" value="1"/>
</dbReference>
<evidence type="ECO:0000256" key="1">
    <source>
        <dbReference type="ARBA" id="ARBA00022490"/>
    </source>
</evidence>
<keyword evidence="5 8" id="KW-0547">Nucleotide-binding</keyword>
<keyword evidence="1 8" id="KW-0963">Cytoplasm</keyword>
<evidence type="ECO:0000256" key="6">
    <source>
        <dbReference type="ARBA" id="ARBA00022777"/>
    </source>
</evidence>
<dbReference type="HAMAP" id="MF_00456">
    <property type="entry name" value="ProB"/>
    <property type="match status" value="1"/>
</dbReference>
<comment type="subcellular location">
    <subcellularLocation>
        <location evidence="8">Cytoplasm</location>
    </subcellularLocation>
</comment>
<dbReference type="InterPro" id="IPR041739">
    <property type="entry name" value="G5K_ProB"/>
</dbReference>
<comment type="caution">
    <text evidence="10">The sequence shown here is derived from an EMBL/GenBank/DDBJ whole genome shotgun (WGS) entry which is preliminary data.</text>
</comment>
<dbReference type="FunFam" id="3.40.1160.10:FF:000006">
    <property type="entry name" value="Glutamate 5-kinase"/>
    <property type="match status" value="1"/>
</dbReference>
<feature type="binding site" evidence="8">
    <location>
        <position position="168"/>
    </location>
    <ligand>
        <name>substrate</name>
    </ligand>
</feature>
<dbReference type="InterPro" id="IPR001048">
    <property type="entry name" value="Asp/Glu/Uridylate_kinase"/>
</dbReference>
<dbReference type="SUPFAM" id="SSF53633">
    <property type="entry name" value="Carbamate kinase-like"/>
    <property type="match status" value="1"/>
</dbReference>
<keyword evidence="2 8" id="KW-0028">Amino-acid biosynthesis</keyword>
<keyword evidence="11" id="KW-1185">Reference proteome</keyword>
<dbReference type="GO" id="GO:0004349">
    <property type="term" value="F:glutamate 5-kinase activity"/>
    <property type="evidence" value="ECO:0007669"/>
    <property type="project" value="UniProtKB-UniRule"/>
</dbReference>
<comment type="similarity">
    <text evidence="8">Belongs to the glutamate 5-kinase family.</text>
</comment>
<dbReference type="EC" id="2.7.2.11" evidence="8"/>
<evidence type="ECO:0000256" key="7">
    <source>
        <dbReference type="ARBA" id="ARBA00022840"/>
    </source>
</evidence>
<evidence type="ECO:0000313" key="10">
    <source>
        <dbReference type="EMBL" id="MFD1572461.1"/>
    </source>
</evidence>
<sequence>MTSETTEKTTTATVESLDGDVVERARERAAAADRVVVKVGTNSLTDDESKLDRVKLDKLVGDVMDLRREGKDVVLVSSGSVGAGIGHLEQTHLDRDSDEIEESQALSTVGQSLLMRHYTQSFDRFDQSVAQILVTGKDLDSPERLRNFENTVETLLEWGVVPVINENDAVATDELRIGDNDMLSASVALALGVDLLVTLTDVAGVYTGNPKRDPDASVIEAVGSNYDDVRSIIGDSTTTDFGGIQTKVEGARDVAKSGRPAIIAGSAEPDVLARIAAGKSAGTLFVPPTGETDE</sequence>
<evidence type="ECO:0000256" key="8">
    <source>
        <dbReference type="HAMAP-Rule" id="MF_00456"/>
    </source>
</evidence>
<evidence type="ECO:0000256" key="4">
    <source>
        <dbReference type="ARBA" id="ARBA00022679"/>
    </source>
</evidence>
<keyword evidence="4 8" id="KW-0808">Transferase</keyword>
<dbReference type="PRINTS" id="PR00474">
    <property type="entry name" value="GLU5KINASE"/>
</dbReference>
<evidence type="ECO:0000313" key="11">
    <source>
        <dbReference type="Proteomes" id="UP001597185"/>
    </source>
</evidence>
<name>A0ABD6C548_9EURY</name>
<reference evidence="10 11" key="1">
    <citation type="journal article" date="2019" name="Int. J. Syst. Evol. Microbiol.">
        <title>The Global Catalogue of Microorganisms (GCM) 10K type strain sequencing project: providing services to taxonomists for standard genome sequencing and annotation.</title>
        <authorList>
            <consortium name="The Broad Institute Genomics Platform"/>
            <consortium name="The Broad Institute Genome Sequencing Center for Infectious Disease"/>
            <person name="Wu L."/>
            <person name="Ma J."/>
        </authorList>
    </citation>
    <scope>NUCLEOTIDE SEQUENCE [LARGE SCALE GENOMIC DNA]</scope>
    <source>
        <strain evidence="10 11">CGMCC 1.12689</strain>
    </source>
</reference>
<dbReference type="InterPro" id="IPR001057">
    <property type="entry name" value="Glu/AcGlu_kinase"/>
</dbReference>
<comment type="function">
    <text evidence="8">Catalyzes the transfer of a phosphate group to glutamate to form L-glutamate 5-phosphate.</text>
</comment>
<feature type="binding site" evidence="8">
    <location>
        <position position="38"/>
    </location>
    <ligand>
        <name>ATP</name>
        <dbReference type="ChEBI" id="CHEBI:30616"/>
    </ligand>
</feature>
<comment type="caution">
    <text evidence="8">Lacks conserved residue(s) required for the propagation of feature annotation.</text>
</comment>
<feature type="binding site" evidence="8">
    <location>
        <begin position="200"/>
        <end position="201"/>
    </location>
    <ligand>
        <name>ATP</name>
        <dbReference type="ChEBI" id="CHEBI:30616"/>
    </ligand>
</feature>
<dbReference type="RefSeq" id="WP_256418601.1">
    <property type="nucleotide sequence ID" value="NZ_JANHDL010000007.1"/>
</dbReference>
<protein>
    <recommendedName>
        <fullName evidence="8">Glutamate 5-kinase</fullName>
        <ecNumber evidence="8">2.7.2.11</ecNumber>
    </recommendedName>
    <alternativeName>
        <fullName evidence="8">Gamma-glutamyl kinase</fullName>
        <shortName evidence="8">GK</shortName>
    </alternativeName>
</protein>
<evidence type="ECO:0000256" key="5">
    <source>
        <dbReference type="ARBA" id="ARBA00022741"/>
    </source>
</evidence>
<feature type="binding site" evidence="8">
    <location>
        <position position="78"/>
    </location>
    <ligand>
        <name>substrate</name>
    </ligand>
</feature>
<gene>
    <name evidence="8 10" type="primary">proB</name>
    <name evidence="10" type="ORF">ACFR9T_18115</name>
</gene>
<evidence type="ECO:0000256" key="3">
    <source>
        <dbReference type="ARBA" id="ARBA00022650"/>
    </source>
</evidence>
<evidence type="ECO:0000259" key="9">
    <source>
        <dbReference type="Pfam" id="PF00696"/>
    </source>
</evidence>
<organism evidence="10 11">
    <name type="scientific">Halorubrum laminariae</name>
    <dbReference type="NCBI Taxonomy" id="1433523"/>
    <lineage>
        <taxon>Archaea</taxon>
        <taxon>Methanobacteriati</taxon>
        <taxon>Methanobacteriota</taxon>
        <taxon>Stenosarchaea group</taxon>
        <taxon>Halobacteria</taxon>
        <taxon>Halobacteriales</taxon>
        <taxon>Haloferacaceae</taxon>
        <taxon>Halorubrum</taxon>
    </lineage>
</organism>
<dbReference type="EMBL" id="JBHUDB010000027">
    <property type="protein sequence ID" value="MFD1572461.1"/>
    <property type="molecule type" value="Genomic_DNA"/>
</dbReference>
<accession>A0ABD6C548</accession>
<dbReference type="InterPro" id="IPR036393">
    <property type="entry name" value="AceGlu_kinase-like_sf"/>
</dbReference>
<dbReference type="Pfam" id="PF00696">
    <property type="entry name" value="AA_kinase"/>
    <property type="match status" value="1"/>
</dbReference>
<feature type="binding site" evidence="8">
    <location>
        <position position="180"/>
    </location>
    <ligand>
        <name>substrate</name>
    </ligand>
</feature>
<dbReference type="InterPro" id="IPR005715">
    <property type="entry name" value="Glu_5kinase/COase_Synthase"/>
</dbReference>
<dbReference type="PIRSF" id="PIRSF000729">
    <property type="entry name" value="GK"/>
    <property type="match status" value="1"/>
</dbReference>
<dbReference type="GO" id="GO:0005524">
    <property type="term" value="F:ATP binding"/>
    <property type="evidence" value="ECO:0007669"/>
    <property type="project" value="UniProtKB-KW"/>
</dbReference>
<evidence type="ECO:0000256" key="2">
    <source>
        <dbReference type="ARBA" id="ARBA00022605"/>
    </source>
</evidence>
<dbReference type="InterPro" id="IPR011529">
    <property type="entry name" value="Glu_5kinase"/>
</dbReference>
<keyword evidence="3 8" id="KW-0641">Proline biosynthesis</keyword>
<dbReference type="GO" id="GO:0055129">
    <property type="term" value="P:L-proline biosynthetic process"/>
    <property type="evidence" value="ECO:0007669"/>
    <property type="project" value="UniProtKB-UniRule"/>
</dbReference>
<dbReference type="Gene3D" id="3.40.1160.10">
    <property type="entry name" value="Acetylglutamate kinase-like"/>
    <property type="match status" value="1"/>
</dbReference>
<feature type="domain" description="Aspartate/glutamate/uridylate kinase" evidence="9">
    <location>
        <begin position="34"/>
        <end position="264"/>
    </location>
</feature>
<comment type="pathway">
    <text evidence="8">Amino-acid biosynthesis; L-proline biosynthesis; L-glutamate 5-semialdehyde from L-glutamate: step 1/2.</text>
</comment>
<dbReference type="AlphaFoldDB" id="A0ABD6C548"/>
<dbReference type="PANTHER" id="PTHR43654">
    <property type="entry name" value="GLUTAMATE 5-KINASE"/>
    <property type="match status" value="1"/>
</dbReference>
<dbReference type="PANTHER" id="PTHR43654:SF1">
    <property type="entry name" value="ISOPENTENYL PHOSPHATE KINASE"/>
    <property type="match status" value="1"/>
</dbReference>